<feature type="domain" description="PpiC" evidence="13">
    <location>
        <begin position="256"/>
        <end position="355"/>
    </location>
</feature>
<gene>
    <name evidence="14" type="ORF">P1P91_07945</name>
</gene>
<dbReference type="EMBL" id="CP119391">
    <property type="protein sequence ID" value="WNK18830.1"/>
    <property type="molecule type" value="Genomic_DNA"/>
</dbReference>
<dbReference type="PROSITE" id="PS50198">
    <property type="entry name" value="PPIC_PPIASE_2"/>
    <property type="match status" value="1"/>
</dbReference>
<evidence type="ECO:0000256" key="4">
    <source>
        <dbReference type="ARBA" id="ARBA00022692"/>
    </source>
</evidence>
<comment type="similarity">
    <text evidence="8">Belongs to the PpiD chaperone family.</text>
</comment>
<evidence type="ECO:0000313" key="15">
    <source>
        <dbReference type="Proteomes" id="UP001301869"/>
    </source>
</evidence>
<evidence type="ECO:0000256" key="9">
    <source>
        <dbReference type="ARBA" id="ARBA00040743"/>
    </source>
</evidence>
<dbReference type="SUPFAM" id="SSF109998">
    <property type="entry name" value="Triger factor/SurA peptide-binding domain-like"/>
    <property type="match status" value="1"/>
</dbReference>
<dbReference type="Gene3D" id="1.10.4030.10">
    <property type="entry name" value="Porin chaperone SurA, peptide-binding domain"/>
    <property type="match status" value="1"/>
</dbReference>
<keyword evidence="7" id="KW-0143">Chaperone</keyword>
<keyword evidence="11" id="KW-0697">Rotamase</keyword>
<dbReference type="Pfam" id="PF00639">
    <property type="entry name" value="Rotamase"/>
    <property type="match status" value="1"/>
</dbReference>
<evidence type="ECO:0000256" key="8">
    <source>
        <dbReference type="ARBA" id="ARBA00038408"/>
    </source>
</evidence>
<evidence type="ECO:0000259" key="13">
    <source>
        <dbReference type="PROSITE" id="PS50198"/>
    </source>
</evidence>
<dbReference type="InterPro" id="IPR052029">
    <property type="entry name" value="PpiD_chaperone"/>
</dbReference>
<evidence type="ECO:0000256" key="1">
    <source>
        <dbReference type="ARBA" id="ARBA00004382"/>
    </source>
</evidence>
<evidence type="ECO:0000256" key="12">
    <source>
        <dbReference type="SAM" id="Phobius"/>
    </source>
</evidence>
<dbReference type="PANTHER" id="PTHR47529:SF1">
    <property type="entry name" value="PERIPLASMIC CHAPERONE PPID"/>
    <property type="match status" value="1"/>
</dbReference>
<dbReference type="Proteomes" id="UP001301869">
    <property type="component" value="Chromosome"/>
</dbReference>
<evidence type="ECO:0000313" key="14">
    <source>
        <dbReference type="EMBL" id="WNK18830.1"/>
    </source>
</evidence>
<keyword evidence="3" id="KW-0997">Cell inner membrane</keyword>
<protein>
    <recommendedName>
        <fullName evidence="9">Periplasmic chaperone PpiD</fullName>
    </recommendedName>
    <alternativeName>
        <fullName evidence="10">Periplasmic folding chaperone</fullName>
    </alternativeName>
</protein>
<keyword evidence="5 12" id="KW-1133">Transmembrane helix</keyword>
<dbReference type="InterPro" id="IPR027304">
    <property type="entry name" value="Trigger_fact/SurA_dom_sf"/>
</dbReference>
<sequence length="607" mass="67982">MLQNIRDGAKSWAAKIIIGVMVAAMALFGVESLFSVFGKDPEQIAKVNGDTITRQQVELEVQRTMRSGQVPPEQEKALRRDMLDQLITQKLLTQYAEDGGFRVSDDQLDQLIVNLDEFQDQEGSFSAELFRNRLSSAGYTPLAFRNELRADIMRRQLQQGLALSDFTLDAERERLAKLQRQSRSFRYAQLTPANVDVEATPDGEAVQAYYDSHTELFRRPEQVKLNYVVLDRQDMADTAEVSEEKLREAWREQNDEADRRISHIMIGFGDERSREDAEAMADEALDDLEAGESFADTAARYSEDTASAENGGDLGEISRGFFGEAFDEAAFSLGENEVSEPVVMDGALHIIKVTHIDRPPFDEQRDKLRQMLAARQVEGEFNDRAQQLIDESFAADDLQSVADDIGLTVKHSGWVSREGGDGVLSEPGVMDKAFAEDVLEDGYNSDVIELDEDRRLVLRVTDHRDATTLPLAEVRDDVEQRVTAKQREEALAQRAETLIERLETGKDTDLRWQQADDISRQEETAVPDAVVGAAFRLPRPDEGQATYGHVTTSDGVAIIALERVAAGEPNEEVEAFVARMAEQMRSRAAVQGLIDYLHQQGSIETDR</sequence>
<dbReference type="Pfam" id="PF13624">
    <property type="entry name" value="SurA_N_3"/>
    <property type="match status" value="1"/>
</dbReference>
<organism evidence="14 15">
    <name type="scientific">Halomonas piscis</name>
    <dbReference type="NCBI Taxonomy" id="3031727"/>
    <lineage>
        <taxon>Bacteria</taxon>
        <taxon>Pseudomonadati</taxon>
        <taxon>Pseudomonadota</taxon>
        <taxon>Gammaproteobacteria</taxon>
        <taxon>Oceanospirillales</taxon>
        <taxon>Halomonadaceae</taxon>
        <taxon>Halomonas</taxon>
    </lineage>
</organism>
<dbReference type="InterPro" id="IPR000297">
    <property type="entry name" value="PPIase_PpiC"/>
</dbReference>
<comment type="subcellular location">
    <subcellularLocation>
        <location evidence="1">Cell inner membrane</location>
        <topology evidence="1">Single-pass type II membrane protein</topology>
        <orientation evidence="1">Periplasmic side</orientation>
    </subcellularLocation>
</comment>
<evidence type="ECO:0000256" key="5">
    <source>
        <dbReference type="ARBA" id="ARBA00022989"/>
    </source>
</evidence>
<accession>A0ABY9YWJ0</accession>
<evidence type="ECO:0000256" key="10">
    <source>
        <dbReference type="ARBA" id="ARBA00042775"/>
    </source>
</evidence>
<keyword evidence="2" id="KW-1003">Cell membrane</keyword>
<name>A0ABY9YWJ0_9GAMM</name>
<dbReference type="InterPro" id="IPR046357">
    <property type="entry name" value="PPIase_dom_sf"/>
</dbReference>
<dbReference type="RefSeq" id="WP_311881793.1">
    <property type="nucleotide sequence ID" value="NZ_CP119391.1"/>
</dbReference>
<keyword evidence="4 12" id="KW-0812">Transmembrane</keyword>
<keyword evidence="15" id="KW-1185">Reference proteome</keyword>
<evidence type="ECO:0000256" key="3">
    <source>
        <dbReference type="ARBA" id="ARBA00022519"/>
    </source>
</evidence>
<evidence type="ECO:0000256" key="6">
    <source>
        <dbReference type="ARBA" id="ARBA00023136"/>
    </source>
</evidence>
<dbReference type="SUPFAM" id="SSF54534">
    <property type="entry name" value="FKBP-like"/>
    <property type="match status" value="1"/>
</dbReference>
<evidence type="ECO:0000256" key="11">
    <source>
        <dbReference type="PROSITE-ProRule" id="PRU00278"/>
    </source>
</evidence>
<dbReference type="PANTHER" id="PTHR47529">
    <property type="entry name" value="PEPTIDYL-PROLYL CIS-TRANS ISOMERASE D"/>
    <property type="match status" value="1"/>
</dbReference>
<keyword evidence="6 12" id="KW-0472">Membrane</keyword>
<proteinExistence type="inferred from homology"/>
<evidence type="ECO:0000256" key="7">
    <source>
        <dbReference type="ARBA" id="ARBA00023186"/>
    </source>
</evidence>
<keyword evidence="11" id="KW-0413">Isomerase</keyword>
<evidence type="ECO:0000256" key="2">
    <source>
        <dbReference type="ARBA" id="ARBA00022475"/>
    </source>
</evidence>
<feature type="transmembrane region" description="Helical" evidence="12">
    <location>
        <begin position="12"/>
        <end position="37"/>
    </location>
</feature>
<dbReference type="Gene3D" id="3.10.50.40">
    <property type="match status" value="1"/>
</dbReference>
<reference evidence="14 15" key="1">
    <citation type="submission" date="2023-03" db="EMBL/GenBank/DDBJ databases">
        <title>Halomonas sp. nov., isolated from Korean tranditional fermented seafood 'Jeotgal'.</title>
        <authorList>
            <person name="Kim B."/>
            <person name="Shin N.-R."/>
        </authorList>
    </citation>
    <scope>NUCLEOTIDE SEQUENCE [LARGE SCALE GENOMIC DNA]</scope>
    <source>
        <strain evidence="14 15">SG2L-4</strain>
    </source>
</reference>